<dbReference type="EMBL" id="JBDJPC010000001">
    <property type="protein sequence ID" value="KAL1517698.1"/>
    <property type="molecule type" value="Genomic_DNA"/>
</dbReference>
<dbReference type="Pfam" id="PF06979">
    <property type="entry name" value="TMEM70"/>
    <property type="match status" value="1"/>
</dbReference>
<keyword evidence="1" id="KW-0812">Transmembrane</keyword>
<feature type="transmembrane region" description="Helical" evidence="1">
    <location>
        <begin position="106"/>
        <end position="126"/>
    </location>
</feature>
<dbReference type="InterPro" id="IPR026100">
    <property type="entry name" value="Tmem223"/>
</dbReference>
<feature type="transmembrane region" description="Helical" evidence="1">
    <location>
        <begin position="53"/>
        <end position="71"/>
    </location>
</feature>
<evidence type="ECO:0008006" key="4">
    <source>
        <dbReference type="Google" id="ProtNLM"/>
    </source>
</evidence>
<protein>
    <recommendedName>
        <fullName evidence="4">Transmembrane protein 223</fullName>
    </recommendedName>
</protein>
<evidence type="ECO:0000256" key="1">
    <source>
        <dbReference type="SAM" id="Phobius"/>
    </source>
</evidence>
<dbReference type="InterPro" id="IPR045325">
    <property type="entry name" value="TMEM70/TMEM186/TMEM223"/>
</dbReference>
<keyword evidence="3" id="KW-1185">Reference proteome</keyword>
<comment type="caution">
    <text evidence="2">The sequence shown here is derived from an EMBL/GenBank/DDBJ whole genome shotgun (WGS) entry which is preliminary data.</text>
</comment>
<keyword evidence="1" id="KW-0472">Membrane</keyword>
<dbReference type="Proteomes" id="UP001566132">
    <property type="component" value="Unassembled WGS sequence"/>
</dbReference>
<name>A0ABD1FI24_HYPHA</name>
<sequence>MSFIAKLCLKSRSLFSNSKRLCHPYKLHSQSVVDVNTNVIKDVILYKSDQDRFFRVLNIFGIAQFGFWSYLSLTAYQTLKDIPVNPNETVWWKKINLGDSKWRNSLTTIAFVIGWGILATTWTYTLRSVKYLILRKGGKQLTVVTYTPGLQNRMFTLDLKNISAMQARSTASSYIPMKVKGHWFYYMIDMKGEFRNSTLFDHTAGLKRVLL</sequence>
<dbReference type="PANTHER" id="PTHR14549">
    <property type="entry name" value="TRANSMEMBRANE PROTEIN 223"/>
    <property type="match status" value="1"/>
</dbReference>
<dbReference type="AlphaFoldDB" id="A0ABD1FI24"/>
<organism evidence="2 3">
    <name type="scientific">Hypothenemus hampei</name>
    <name type="common">Coffee berry borer</name>
    <dbReference type="NCBI Taxonomy" id="57062"/>
    <lineage>
        <taxon>Eukaryota</taxon>
        <taxon>Metazoa</taxon>
        <taxon>Ecdysozoa</taxon>
        <taxon>Arthropoda</taxon>
        <taxon>Hexapoda</taxon>
        <taxon>Insecta</taxon>
        <taxon>Pterygota</taxon>
        <taxon>Neoptera</taxon>
        <taxon>Endopterygota</taxon>
        <taxon>Coleoptera</taxon>
        <taxon>Polyphaga</taxon>
        <taxon>Cucujiformia</taxon>
        <taxon>Curculionidae</taxon>
        <taxon>Scolytinae</taxon>
        <taxon>Hypothenemus</taxon>
    </lineage>
</organism>
<proteinExistence type="predicted"/>
<dbReference type="PANTHER" id="PTHR14549:SF2">
    <property type="entry name" value="TRANSMEMBRANE PROTEIN 223"/>
    <property type="match status" value="1"/>
</dbReference>
<reference evidence="2 3" key="1">
    <citation type="submission" date="2024-05" db="EMBL/GenBank/DDBJ databases">
        <title>Genetic variation in Jamaican populations of the coffee berry borer (Hypothenemus hampei).</title>
        <authorList>
            <person name="Errbii M."/>
            <person name="Myrie A."/>
        </authorList>
    </citation>
    <scope>NUCLEOTIDE SEQUENCE [LARGE SCALE GENOMIC DNA]</scope>
    <source>
        <strain evidence="2">JA-Hopewell-2020-01-JO</strain>
        <tissue evidence="2">Whole body</tissue>
    </source>
</reference>
<gene>
    <name evidence="2" type="ORF">ABEB36_001433</name>
</gene>
<keyword evidence="1" id="KW-1133">Transmembrane helix</keyword>
<evidence type="ECO:0000313" key="2">
    <source>
        <dbReference type="EMBL" id="KAL1517698.1"/>
    </source>
</evidence>
<evidence type="ECO:0000313" key="3">
    <source>
        <dbReference type="Proteomes" id="UP001566132"/>
    </source>
</evidence>
<accession>A0ABD1FI24</accession>